<keyword evidence="3" id="KW-1185">Reference proteome</keyword>
<evidence type="ECO:0000259" key="1">
    <source>
        <dbReference type="Pfam" id="PF10551"/>
    </source>
</evidence>
<dbReference type="OMA" id="SICASKH"/>
<evidence type="ECO:0000313" key="3">
    <source>
        <dbReference type="Proteomes" id="UP000078561"/>
    </source>
</evidence>
<dbReference type="STRING" id="4829.A0A163KNG4"/>
<gene>
    <name evidence="2" type="primary">ABSGL_00263.1 scaffold 370</name>
</gene>
<protein>
    <recommendedName>
        <fullName evidence="1">MULE transposase domain-containing protein</fullName>
    </recommendedName>
</protein>
<dbReference type="OrthoDB" id="2422867at2759"/>
<dbReference type="EMBL" id="LT550059">
    <property type="protein sequence ID" value="SAL94969.1"/>
    <property type="molecule type" value="Genomic_DNA"/>
</dbReference>
<feature type="domain" description="MULE transposase" evidence="1">
    <location>
        <begin position="77"/>
        <end position="181"/>
    </location>
</feature>
<dbReference type="PANTHER" id="PTHR47718">
    <property type="entry name" value="OS01G0519700 PROTEIN"/>
    <property type="match status" value="1"/>
</dbReference>
<organism evidence="2">
    <name type="scientific">Absidia glauca</name>
    <name type="common">Pin mould</name>
    <dbReference type="NCBI Taxonomy" id="4829"/>
    <lineage>
        <taxon>Eukaryota</taxon>
        <taxon>Fungi</taxon>
        <taxon>Fungi incertae sedis</taxon>
        <taxon>Mucoromycota</taxon>
        <taxon>Mucoromycotina</taxon>
        <taxon>Mucoromycetes</taxon>
        <taxon>Mucorales</taxon>
        <taxon>Cunninghamellaceae</taxon>
        <taxon>Absidia</taxon>
    </lineage>
</organism>
<dbReference type="Pfam" id="PF10551">
    <property type="entry name" value="MULE"/>
    <property type="match status" value="1"/>
</dbReference>
<name>A0A163KNG4_ABSGL</name>
<dbReference type="InterPro" id="IPR018289">
    <property type="entry name" value="MULE_transposase_dom"/>
</dbReference>
<sequence length="243" mass="27565">MRTNFPGCGVIAKDIGNMRRRFMGTSTEENSRLYQFISKLSDDGYYVQYMVNSKNELAAFFFTHDDCIARARRFLEIIVIDATYKTNKHKLPYVNIVGVSNVSREAKSLASFVVAGAWVPSESATSFTWVMEQLQALVYPVGSKWQPAVIISDQSQALMHAMDSVFPDAVKLLCQLHIQRNFEAHLKKLFVNPDSLDNALGEIKSICASKHCDDLERYLEAFKKLAVENTLDKGKKAMEYLDR</sequence>
<dbReference type="Proteomes" id="UP000078561">
    <property type="component" value="Unassembled WGS sequence"/>
</dbReference>
<dbReference type="InParanoid" id="A0A163KNG4"/>
<reference evidence="2" key="1">
    <citation type="submission" date="2016-04" db="EMBL/GenBank/DDBJ databases">
        <authorList>
            <person name="Evans L.H."/>
            <person name="Alamgir A."/>
            <person name="Owens N."/>
            <person name="Weber N.D."/>
            <person name="Virtaneva K."/>
            <person name="Barbian K."/>
            <person name="Babar A."/>
            <person name="Rosenke K."/>
        </authorList>
    </citation>
    <scope>NUCLEOTIDE SEQUENCE [LARGE SCALE GENOMIC DNA]</scope>
    <source>
        <strain evidence="2">CBS 101.48</strain>
    </source>
</reference>
<accession>A0A163KNG4</accession>
<dbReference type="AlphaFoldDB" id="A0A163KNG4"/>
<evidence type="ECO:0000313" key="2">
    <source>
        <dbReference type="EMBL" id="SAL94969.1"/>
    </source>
</evidence>
<dbReference type="PANTHER" id="PTHR47718:SF3">
    <property type="entry name" value="PROTEIN FAR1-RELATED SEQUENCE 5-LIKE"/>
    <property type="match status" value="1"/>
</dbReference>
<proteinExistence type="predicted"/>